<feature type="transmembrane region" description="Helical" evidence="3">
    <location>
        <begin position="6"/>
        <end position="30"/>
    </location>
</feature>
<evidence type="ECO:0000256" key="3">
    <source>
        <dbReference type="SAM" id="Phobius"/>
    </source>
</evidence>
<evidence type="ECO:0000256" key="2">
    <source>
        <dbReference type="ARBA" id="ARBA00022989"/>
    </source>
</evidence>
<organism evidence="4 5">
    <name type="scientific">Pectinatus brassicae</name>
    <dbReference type="NCBI Taxonomy" id="862415"/>
    <lineage>
        <taxon>Bacteria</taxon>
        <taxon>Bacillati</taxon>
        <taxon>Bacillota</taxon>
        <taxon>Negativicutes</taxon>
        <taxon>Selenomonadales</taxon>
        <taxon>Selenomonadaceae</taxon>
        <taxon>Pectinatus</taxon>
    </lineage>
</organism>
<dbReference type="PANTHER" id="PTHR37815">
    <property type="entry name" value="UPF0397 PROTEIN BC_2624-RELATED"/>
    <property type="match status" value="1"/>
</dbReference>
<dbReference type="GO" id="GO:0016020">
    <property type="term" value="C:membrane"/>
    <property type="evidence" value="ECO:0007669"/>
    <property type="project" value="InterPro"/>
</dbReference>
<keyword evidence="5" id="KW-1185">Reference proteome</keyword>
<dbReference type="Proteomes" id="UP000559117">
    <property type="component" value="Unassembled WGS sequence"/>
</dbReference>
<protein>
    <submittedName>
        <fullName evidence="4">Putative membrane protein</fullName>
    </submittedName>
</protein>
<dbReference type="Pfam" id="PF07155">
    <property type="entry name" value="ECF-ribofla_trS"/>
    <property type="match status" value="1"/>
</dbReference>
<dbReference type="AlphaFoldDB" id="A0A840URA1"/>
<evidence type="ECO:0000256" key="1">
    <source>
        <dbReference type="ARBA" id="ARBA00022692"/>
    </source>
</evidence>
<evidence type="ECO:0000313" key="4">
    <source>
        <dbReference type="EMBL" id="MBB5337258.1"/>
    </source>
</evidence>
<proteinExistence type="predicted"/>
<dbReference type="InterPro" id="IPR009825">
    <property type="entry name" value="ECF_substrate-spec-like"/>
</dbReference>
<reference evidence="4 5" key="1">
    <citation type="submission" date="2020-08" db="EMBL/GenBank/DDBJ databases">
        <title>Genomic Encyclopedia of Type Strains, Phase IV (KMG-IV): sequencing the most valuable type-strain genomes for metagenomic binning, comparative biology and taxonomic classification.</title>
        <authorList>
            <person name="Goeker M."/>
        </authorList>
    </citation>
    <scope>NUCLEOTIDE SEQUENCE [LARGE SCALE GENOMIC DNA]</scope>
    <source>
        <strain evidence="4 5">DSM 24661</strain>
    </source>
</reference>
<keyword evidence="2 3" id="KW-1133">Transmembrane helix</keyword>
<feature type="transmembrane region" description="Helical" evidence="3">
    <location>
        <begin position="73"/>
        <end position="95"/>
    </location>
</feature>
<sequence length="176" mass="18834">MKTTNTKTIILAAMFAALIFLGTFIIRIPIPATSGYIHFGDGFIYIAAAILPMPFAIAAAAIGGFLSDMLAGYMFYAPWTAIIKALMALSGVLILRAKKGPALTKISFKPSLTATIIAGIINVGGYFLVECIMYTPAGAIVGVPMNILQSIFGIVIFFILAPVFLRILTILYPHNK</sequence>
<keyword evidence="3" id="KW-0472">Membrane</keyword>
<feature type="transmembrane region" description="Helical" evidence="3">
    <location>
        <begin position="42"/>
        <end position="67"/>
    </location>
</feature>
<feature type="transmembrane region" description="Helical" evidence="3">
    <location>
        <begin position="116"/>
        <end position="135"/>
    </location>
</feature>
<feature type="transmembrane region" description="Helical" evidence="3">
    <location>
        <begin position="147"/>
        <end position="172"/>
    </location>
</feature>
<comment type="caution">
    <text evidence="4">The sequence shown here is derived from an EMBL/GenBank/DDBJ whole genome shotgun (WGS) entry which is preliminary data.</text>
</comment>
<gene>
    <name evidence="4" type="ORF">HNR32_002417</name>
</gene>
<dbReference type="PANTHER" id="PTHR37815:SF3">
    <property type="entry name" value="UPF0397 PROTEIN SPR0429"/>
    <property type="match status" value="1"/>
</dbReference>
<keyword evidence="1 3" id="KW-0812">Transmembrane</keyword>
<dbReference type="RefSeq" id="WP_183862943.1">
    <property type="nucleotide sequence ID" value="NZ_JACHFH010000039.1"/>
</dbReference>
<accession>A0A840URA1</accession>
<dbReference type="Gene3D" id="1.10.1760.20">
    <property type="match status" value="1"/>
</dbReference>
<dbReference type="EMBL" id="JACHFH010000039">
    <property type="protein sequence ID" value="MBB5337258.1"/>
    <property type="molecule type" value="Genomic_DNA"/>
</dbReference>
<evidence type="ECO:0000313" key="5">
    <source>
        <dbReference type="Proteomes" id="UP000559117"/>
    </source>
</evidence>
<name>A0A840URA1_9FIRM</name>